<evidence type="ECO:0000256" key="1">
    <source>
        <dbReference type="SAM" id="Phobius"/>
    </source>
</evidence>
<sequence>MPVWITLVTTAVGALSATVGVLVGGWVTRRNQRQLWLLDKQLATYADLLGHYAKFSMVLKRAHADRSGWDYDWGAWSATLTSANLLAPPEVAARIHEFGVAVDEFLDRVARDSTTERPLSAEAFLEASQDAARAQLTLINEIRRSLGKSHGELAAAPGVDLIKDQNLGTSVRP</sequence>
<dbReference type="EMBL" id="QLMJ01000015">
    <property type="protein sequence ID" value="RAK31232.1"/>
    <property type="molecule type" value="Genomic_DNA"/>
</dbReference>
<evidence type="ECO:0000313" key="2">
    <source>
        <dbReference type="EMBL" id="RAK31232.1"/>
    </source>
</evidence>
<feature type="transmembrane region" description="Helical" evidence="1">
    <location>
        <begin position="6"/>
        <end position="27"/>
    </location>
</feature>
<name>A0A327ZCS4_9ACTN</name>
<reference evidence="2 3" key="1">
    <citation type="submission" date="2018-06" db="EMBL/GenBank/DDBJ databases">
        <title>Genomic Encyclopedia of Type Strains, Phase III (KMG-III): the genomes of soil and plant-associated and newly described type strains.</title>
        <authorList>
            <person name="Whitman W."/>
        </authorList>
    </citation>
    <scope>NUCLEOTIDE SEQUENCE [LARGE SCALE GENOMIC DNA]</scope>
    <source>
        <strain evidence="2 3">CGMCC 4.7090</strain>
    </source>
</reference>
<dbReference type="AlphaFoldDB" id="A0A327ZCS4"/>
<gene>
    <name evidence="2" type="ORF">B0I29_11538</name>
</gene>
<organism evidence="2 3">
    <name type="scientific">Actinoplanes lutulentus</name>
    <dbReference type="NCBI Taxonomy" id="1287878"/>
    <lineage>
        <taxon>Bacteria</taxon>
        <taxon>Bacillati</taxon>
        <taxon>Actinomycetota</taxon>
        <taxon>Actinomycetes</taxon>
        <taxon>Micromonosporales</taxon>
        <taxon>Micromonosporaceae</taxon>
        <taxon>Actinoplanes</taxon>
    </lineage>
</organism>
<dbReference type="RefSeq" id="WP_181558004.1">
    <property type="nucleotide sequence ID" value="NZ_JACHWI010000010.1"/>
</dbReference>
<accession>A0A327ZCS4</accession>
<keyword evidence="1" id="KW-0472">Membrane</keyword>
<keyword evidence="1" id="KW-0812">Transmembrane</keyword>
<keyword evidence="1" id="KW-1133">Transmembrane helix</keyword>
<comment type="caution">
    <text evidence="2">The sequence shown here is derived from an EMBL/GenBank/DDBJ whole genome shotgun (WGS) entry which is preliminary data.</text>
</comment>
<dbReference type="Proteomes" id="UP000249341">
    <property type="component" value="Unassembled WGS sequence"/>
</dbReference>
<proteinExistence type="predicted"/>
<protein>
    <submittedName>
        <fullName evidence="2">Uncharacterized protein</fullName>
    </submittedName>
</protein>
<evidence type="ECO:0000313" key="3">
    <source>
        <dbReference type="Proteomes" id="UP000249341"/>
    </source>
</evidence>
<keyword evidence="3" id="KW-1185">Reference proteome</keyword>